<dbReference type="PIRSF" id="PIRSF001492">
    <property type="entry name" value="IPGAM"/>
    <property type="match status" value="1"/>
</dbReference>
<dbReference type="Pfam" id="PF06415">
    <property type="entry name" value="iPGM_N"/>
    <property type="match status" value="1"/>
</dbReference>
<keyword evidence="8 10" id="KW-0413">Isomerase</keyword>
<dbReference type="AlphaFoldDB" id="A0A1H6FGH5"/>
<evidence type="ECO:0000256" key="5">
    <source>
        <dbReference type="ARBA" id="ARBA00022723"/>
    </source>
</evidence>
<feature type="binding site" evidence="10 12">
    <location>
        <position position="193"/>
    </location>
    <ligand>
        <name>substrate</name>
    </ligand>
</feature>
<evidence type="ECO:0000313" key="16">
    <source>
        <dbReference type="EMBL" id="SEH08135.1"/>
    </source>
</evidence>
<name>A0A1H6FGH5_9GAMM</name>
<evidence type="ECO:0000256" key="11">
    <source>
        <dbReference type="PIRSR" id="PIRSR001492-1"/>
    </source>
</evidence>
<feature type="binding site" evidence="10 12">
    <location>
        <begin position="155"/>
        <end position="156"/>
    </location>
    <ligand>
        <name>substrate</name>
    </ligand>
</feature>
<gene>
    <name evidence="10 16" type="primary">gpmI</name>
    <name evidence="16" type="ORF">MBHS_04025</name>
</gene>
<dbReference type="CDD" id="cd16010">
    <property type="entry name" value="iPGM"/>
    <property type="match status" value="1"/>
</dbReference>
<feature type="binding site" evidence="10 13">
    <location>
        <position position="64"/>
    </location>
    <ligand>
        <name>Mn(2+)</name>
        <dbReference type="ChEBI" id="CHEBI:29035"/>
        <label>2</label>
    </ligand>
</feature>
<feature type="binding site" evidence="10 12">
    <location>
        <position position="125"/>
    </location>
    <ligand>
        <name>substrate</name>
    </ligand>
</feature>
<accession>A0A1H6FGH5</accession>
<comment type="subunit">
    <text evidence="10">Monomer.</text>
</comment>
<dbReference type="HAMAP" id="MF_01038">
    <property type="entry name" value="GpmI"/>
    <property type="match status" value="1"/>
</dbReference>
<reference evidence="16 17" key="1">
    <citation type="submission" date="2016-10" db="EMBL/GenBank/DDBJ databases">
        <authorList>
            <person name="de Groot N.N."/>
        </authorList>
    </citation>
    <scope>NUCLEOTIDE SEQUENCE [LARGE SCALE GENOMIC DNA]</scope>
    <source>
        <strain evidence="16">MBHS1</strain>
    </source>
</reference>
<proteinExistence type="inferred from homology"/>
<feature type="active site" description="Phosphoserine intermediate" evidence="10 11">
    <location>
        <position position="64"/>
    </location>
</feature>
<keyword evidence="6 10" id="KW-0324">Glycolysis</keyword>
<feature type="binding site" evidence="10 13">
    <location>
        <position position="406"/>
    </location>
    <ligand>
        <name>Mn(2+)</name>
        <dbReference type="ChEBI" id="CHEBI:29035"/>
        <label>1</label>
    </ligand>
</feature>
<dbReference type="GO" id="GO:0030145">
    <property type="term" value="F:manganese ion binding"/>
    <property type="evidence" value="ECO:0007669"/>
    <property type="project" value="UniProtKB-UniRule"/>
</dbReference>
<evidence type="ECO:0000256" key="7">
    <source>
        <dbReference type="ARBA" id="ARBA00023211"/>
    </source>
</evidence>
<evidence type="ECO:0000256" key="3">
    <source>
        <dbReference type="ARBA" id="ARBA00008819"/>
    </source>
</evidence>
<dbReference type="Gene3D" id="3.40.1450.10">
    <property type="entry name" value="BPG-independent phosphoglycerate mutase, domain B"/>
    <property type="match status" value="1"/>
</dbReference>
<sequence>MKPTCRPLTLIIMDGWGYSEQAEYNAIAQANTPVWDQLWESNPHAFLDASGFAVGLPEGQMGNSEVGHLNLGSGRVVYQDFSRIGQEIKNQRFKQNPVLQQAVKAATEQGKAVHIMGLLSPGGVHSHEDHLFAMLELAVQQGAEKLYLHAFLDGRDTPPRSASNSVKRAEELFKRLGTGRIASLVGRYYVMDRDKRWDRVQQAYNLLTCGIAHYHADTAQEALAQAYARHENDEFVKPSLVGETVRIADGDAVVFMNFRADRAREISRCFLEQDFKGFERQCQPKLSQFVSLTQYQKSLDCAVAYPPEQLPQVLGEVLSNAGMRQLRIAETEKYAHVTFFFNGGEETVYPGEDRVLIPSPKVATYDLQPEMSAIEVTDHLVAAIERIHSQPDQAYDAIICNFANTDMVGHTGNIDAGIKAVETIDHCLSRILKASAKVGGEMLITADHGNAEKMFDPDSEQMHTAHTSNLVPFVYVGPRQTEVKSGALSDVAPTILTLMGMDIPAVMTGHSLVSLIKAAKE</sequence>
<comment type="catalytic activity">
    <reaction evidence="1 10">
        <text>(2R)-2-phosphoglycerate = (2R)-3-phosphoglycerate</text>
        <dbReference type="Rhea" id="RHEA:15901"/>
        <dbReference type="ChEBI" id="CHEBI:58272"/>
        <dbReference type="ChEBI" id="CHEBI:58289"/>
        <dbReference type="EC" id="5.4.2.12"/>
    </reaction>
</comment>
<dbReference type="GO" id="GO:0006096">
    <property type="term" value="P:glycolytic process"/>
    <property type="evidence" value="ECO:0007669"/>
    <property type="project" value="UniProtKB-UniRule"/>
</dbReference>
<feature type="binding site" evidence="10 12">
    <location>
        <position position="187"/>
    </location>
    <ligand>
        <name>substrate</name>
    </ligand>
</feature>
<dbReference type="EC" id="5.4.2.12" evidence="4 10"/>
<keyword evidence="17" id="KW-1185">Reference proteome</keyword>
<evidence type="ECO:0000256" key="8">
    <source>
        <dbReference type="ARBA" id="ARBA00023235"/>
    </source>
</evidence>
<feature type="binding site" evidence="10 13">
    <location>
        <position position="448"/>
    </location>
    <ligand>
        <name>Mn(2+)</name>
        <dbReference type="ChEBI" id="CHEBI:29035"/>
        <label>2</label>
    </ligand>
</feature>
<dbReference type="OrthoDB" id="9800863at2"/>
<protein>
    <recommendedName>
        <fullName evidence="9 10">2,3-bisphosphoglycerate-independent phosphoglycerate mutase</fullName>
        <shortName evidence="10">BPG-independent PGAM</shortName>
        <shortName evidence="10">Phosphoglyceromutase</shortName>
        <shortName evidence="10">iPGM</shortName>
        <ecNumber evidence="4 10">5.4.2.12</ecNumber>
    </recommendedName>
</protein>
<dbReference type="FunFam" id="3.40.1450.10:FF:000001">
    <property type="entry name" value="2,3-bisphosphoglycerate-independent phosphoglycerate mutase"/>
    <property type="match status" value="1"/>
</dbReference>
<dbReference type="GO" id="GO:0004619">
    <property type="term" value="F:phosphoglycerate mutase activity"/>
    <property type="evidence" value="ECO:0007669"/>
    <property type="project" value="UniProtKB-UniRule"/>
</dbReference>
<feature type="binding site" evidence="10 12">
    <location>
        <position position="333"/>
    </location>
    <ligand>
        <name>substrate</name>
    </ligand>
</feature>
<evidence type="ECO:0000256" key="9">
    <source>
        <dbReference type="ARBA" id="ARBA00071648"/>
    </source>
</evidence>
<dbReference type="Proteomes" id="UP000236724">
    <property type="component" value="Unassembled WGS sequence"/>
</dbReference>
<evidence type="ECO:0000256" key="10">
    <source>
        <dbReference type="HAMAP-Rule" id="MF_01038"/>
    </source>
</evidence>
<dbReference type="InterPro" id="IPR017850">
    <property type="entry name" value="Alkaline_phosphatase_core_sf"/>
</dbReference>
<keyword evidence="5 10" id="KW-0479">Metal-binding</keyword>
<comment type="cofactor">
    <cofactor evidence="10">
        <name>Mn(2+)</name>
        <dbReference type="ChEBI" id="CHEBI:29035"/>
    </cofactor>
    <text evidence="10">Binds 2 manganese ions per subunit.</text>
</comment>
<dbReference type="UniPathway" id="UPA00109">
    <property type="reaction ID" value="UER00186"/>
</dbReference>
<evidence type="ECO:0000259" key="14">
    <source>
        <dbReference type="Pfam" id="PF01676"/>
    </source>
</evidence>
<dbReference type="Gene3D" id="3.40.720.10">
    <property type="entry name" value="Alkaline Phosphatase, subunit A"/>
    <property type="match status" value="1"/>
</dbReference>
<evidence type="ECO:0000256" key="6">
    <source>
        <dbReference type="ARBA" id="ARBA00023152"/>
    </source>
</evidence>
<dbReference type="InterPro" id="IPR036646">
    <property type="entry name" value="PGAM_B_sf"/>
</dbReference>
<dbReference type="Pfam" id="PF01676">
    <property type="entry name" value="Metalloenzyme"/>
    <property type="match status" value="1"/>
</dbReference>
<dbReference type="NCBIfam" id="TIGR01307">
    <property type="entry name" value="pgm_bpd_ind"/>
    <property type="match status" value="1"/>
</dbReference>
<comment type="similarity">
    <text evidence="3 10">Belongs to the BPG-independent phosphoglycerate mutase family.</text>
</comment>
<feature type="binding site" evidence="10 12">
    <location>
        <begin position="259"/>
        <end position="262"/>
    </location>
    <ligand>
        <name>substrate</name>
    </ligand>
</feature>
<evidence type="ECO:0000256" key="1">
    <source>
        <dbReference type="ARBA" id="ARBA00000370"/>
    </source>
</evidence>
<feature type="binding site" evidence="10 13">
    <location>
        <position position="410"/>
    </location>
    <ligand>
        <name>Mn(2+)</name>
        <dbReference type="ChEBI" id="CHEBI:29035"/>
        <label>1</label>
    </ligand>
</feature>
<dbReference type="SUPFAM" id="SSF53649">
    <property type="entry name" value="Alkaline phosphatase-like"/>
    <property type="match status" value="1"/>
</dbReference>
<dbReference type="InterPro" id="IPR005995">
    <property type="entry name" value="Pgm_bpd_ind"/>
</dbReference>
<dbReference type="InterPro" id="IPR011258">
    <property type="entry name" value="BPG-indep_PGM_N"/>
</dbReference>
<dbReference type="InterPro" id="IPR006124">
    <property type="entry name" value="Metalloenzyme"/>
</dbReference>
<dbReference type="GO" id="GO:0006007">
    <property type="term" value="P:glucose catabolic process"/>
    <property type="evidence" value="ECO:0007669"/>
    <property type="project" value="InterPro"/>
</dbReference>
<evidence type="ECO:0000256" key="4">
    <source>
        <dbReference type="ARBA" id="ARBA00012026"/>
    </source>
</evidence>
<dbReference type="GO" id="GO:0005829">
    <property type="term" value="C:cytosol"/>
    <property type="evidence" value="ECO:0007669"/>
    <property type="project" value="TreeGrafter"/>
</dbReference>
<dbReference type="SUPFAM" id="SSF64158">
    <property type="entry name" value="2,3-Bisphosphoglycerate-independent phosphoglycerate mutase, substrate-binding domain"/>
    <property type="match status" value="1"/>
</dbReference>
<evidence type="ECO:0000256" key="12">
    <source>
        <dbReference type="PIRSR" id="PIRSR001492-2"/>
    </source>
</evidence>
<feature type="binding site" evidence="10 13">
    <location>
        <position position="466"/>
    </location>
    <ligand>
        <name>Mn(2+)</name>
        <dbReference type="ChEBI" id="CHEBI:29035"/>
        <label>1</label>
    </ligand>
</feature>
<keyword evidence="7 10" id="KW-0464">Manganese</keyword>
<comment type="pathway">
    <text evidence="2 10">Carbohydrate degradation; glycolysis; pyruvate from D-glyceraldehyde 3-phosphate: step 3/5.</text>
</comment>
<feature type="binding site" evidence="10 13">
    <location>
        <position position="14"/>
    </location>
    <ligand>
        <name>Mn(2+)</name>
        <dbReference type="ChEBI" id="CHEBI:29035"/>
        <label>2</label>
    </ligand>
</feature>
<organism evidence="16 17">
    <name type="scientific">Candidatus Venteria ishoeyi</name>
    <dbReference type="NCBI Taxonomy" id="1899563"/>
    <lineage>
        <taxon>Bacteria</taxon>
        <taxon>Pseudomonadati</taxon>
        <taxon>Pseudomonadota</taxon>
        <taxon>Gammaproteobacteria</taxon>
        <taxon>Thiotrichales</taxon>
        <taxon>Thiotrichaceae</taxon>
        <taxon>Venteria</taxon>
    </lineage>
</organism>
<feature type="domain" description="BPG-independent PGAM N-terminal" evidence="15">
    <location>
        <begin position="84"/>
        <end position="297"/>
    </location>
</feature>
<comment type="function">
    <text evidence="10">Catalyzes the interconversion of 2-phosphoglycerate and 3-phosphoglycerate.</text>
</comment>
<evidence type="ECO:0000259" key="15">
    <source>
        <dbReference type="Pfam" id="PF06415"/>
    </source>
</evidence>
<dbReference type="PANTHER" id="PTHR31637:SF0">
    <property type="entry name" value="2,3-BISPHOSPHOGLYCERATE-INDEPENDENT PHOSPHOGLYCERATE MUTASE"/>
    <property type="match status" value="1"/>
</dbReference>
<feature type="domain" description="Metalloenzyme" evidence="14">
    <location>
        <begin position="7"/>
        <end position="502"/>
    </location>
</feature>
<dbReference type="PANTHER" id="PTHR31637">
    <property type="entry name" value="2,3-BISPHOSPHOGLYCERATE-INDEPENDENT PHOSPHOGLYCERATE MUTASE"/>
    <property type="match status" value="1"/>
</dbReference>
<feature type="binding site" evidence="10 13">
    <location>
        <position position="447"/>
    </location>
    <ligand>
        <name>Mn(2+)</name>
        <dbReference type="ChEBI" id="CHEBI:29035"/>
        <label>2</label>
    </ligand>
</feature>
<evidence type="ECO:0000256" key="13">
    <source>
        <dbReference type="PIRSR" id="PIRSR001492-3"/>
    </source>
</evidence>
<dbReference type="RefSeq" id="WP_103921710.1">
    <property type="nucleotide sequence ID" value="NZ_FMSV02000543.1"/>
</dbReference>
<evidence type="ECO:0000313" key="17">
    <source>
        <dbReference type="Proteomes" id="UP000236724"/>
    </source>
</evidence>
<evidence type="ECO:0000256" key="2">
    <source>
        <dbReference type="ARBA" id="ARBA00004798"/>
    </source>
</evidence>
<dbReference type="EMBL" id="FMSV02000543">
    <property type="protein sequence ID" value="SEH08135.1"/>
    <property type="molecule type" value="Genomic_DNA"/>
</dbReference>